<dbReference type="InterPro" id="IPR018247">
    <property type="entry name" value="EF_Hand_1_Ca_BS"/>
</dbReference>
<feature type="coiled-coil region" evidence="1">
    <location>
        <begin position="822"/>
        <end position="856"/>
    </location>
</feature>
<dbReference type="Gene3D" id="1.10.238.10">
    <property type="entry name" value="EF-hand"/>
    <property type="match status" value="2"/>
</dbReference>
<feature type="region of interest" description="Disordered" evidence="2">
    <location>
        <begin position="1796"/>
        <end position="1839"/>
    </location>
</feature>
<evidence type="ECO:0000256" key="1">
    <source>
        <dbReference type="SAM" id="Coils"/>
    </source>
</evidence>
<dbReference type="Pfam" id="PF13202">
    <property type="entry name" value="EF-hand_5"/>
    <property type="match status" value="3"/>
</dbReference>
<reference evidence="4 5" key="1">
    <citation type="submission" date="2019-12" db="EMBL/GenBank/DDBJ databases">
        <title>Genome sequencing and assembly of endphytes of Porphyra tenera.</title>
        <authorList>
            <person name="Park J.M."/>
            <person name="Shin R."/>
            <person name="Jo S.H."/>
        </authorList>
    </citation>
    <scope>NUCLEOTIDE SEQUENCE [LARGE SCALE GENOMIC DNA]</scope>
    <source>
        <strain evidence="4 5">GPM3</strain>
    </source>
</reference>
<accession>A0AAP9NL67</accession>
<keyword evidence="5" id="KW-1185">Reference proteome</keyword>
<feature type="coiled-coil region" evidence="1">
    <location>
        <begin position="1985"/>
        <end position="2041"/>
    </location>
</feature>
<evidence type="ECO:0000313" key="5">
    <source>
        <dbReference type="Proteomes" id="UP000509761"/>
    </source>
</evidence>
<dbReference type="SMART" id="SM00054">
    <property type="entry name" value="EFh"/>
    <property type="match status" value="3"/>
</dbReference>
<organism evidence="4 5">
    <name type="scientific">Vreelandella titanicae</name>
    <dbReference type="NCBI Taxonomy" id="664683"/>
    <lineage>
        <taxon>Bacteria</taxon>
        <taxon>Pseudomonadati</taxon>
        <taxon>Pseudomonadota</taxon>
        <taxon>Gammaproteobacteria</taxon>
        <taxon>Oceanospirillales</taxon>
        <taxon>Halomonadaceae</taxon>
        <taxon>Vreelandella</taxon>
    </lineage>
</organism>
<feature type="domain" description="EF-hand" evidence="3">
    <location>
        <begin position="1651"/>
        <end position="1686"/>
    </location>
</feature>
<name>A0AAP9NL67_9GAMM</name>
<dbReference type="PANTHER" id="PTHR34491">
    <property type="entry name" value="A-TYPE INCLUSION PROTEIN, PUTATIVE-RELATED"/>
    <property type="match status" value="1"/>
</dbReference>
<dbReference type="GO" id="GO:0005509">
    <property type="term" value="F:calcium ion binding"/>
    <property type="evidence" value="ECO:0007669"/>
    <property type="project" value="InterPro"/>
</dbReference>
<dbReference type="SUPFAM" id="SSF47473">
    <property type="entry name" value="EF-hand"/>
    <property type="match status" value="1"/>
</dbReference>
<dbReference type="Proteomes" id="UP000509761">
    <property type="component" value="Chromosome"/>
</dbReference>
<feature type="compositionally biased region" description="Low complexity" evidence="2">
    <location>
        <begin position="736"/>
        <end position="763"/>
    </location>
</feature>
<evidence type="ECO:0000259" key="3">
    <source>
        <dbReference type="PROSITE" id="PS50222"/>
    </source>
</evidence>
<keyword evidence="1" id="KW-0175">Coiled coil</keyword>
<dbReference type="PROSITE" id="PS00018">
    <property type="entry name" value="EF_HAND_1"/>
    <property type="match status" value="1"/>
</dbReference>
<proteinExistence type="predicted"/>
<dbReference type="RefSeq" id="WP_174788166.1">
    <property type="nucleotide sequence ID" value="NZ_CP054580.1"/>
</dbReference>
<dbReference type="EMBL" id="CP054580">
    <property type="protein sequence ID" value="QKS24180.1"/>
    <property type="molecule type" value="Genomic_DNA"/>
</dbReference>
<dbReference type="PROSITE" id="PS50222">
    <property type="entry name" value="EF_HAND_2"/>
    <property type="match status" value="2"/>
</dbReference>
<feature type="domain" description="EF-hand" evidence="3">
    <location>
        <begin position="1720"/>
        <end position="1755"/>
    </location>
</feature>
<dbReference type="CDD" id="cd00051">
    <property type="entry name" value="EFh"/>
    <property type="match status" value="1"/>
</dbReference>
<dbReference type="InterPro" id="IPR002048">
    <property type="entry name" value="EF_hand_dom"/>
</dbReference>
<feature type="region of interest" description="Disordered" evidence="2">
    <location>
        <begin position="734"/>
        <end position="765"/>
    </location>
</feature>
<protein>
    <recommendedName>
        <fullName evidence="3">EF-hand domain-containing protein</fullName>
    </recommendedName>
</protein>
<sequence>MAQQYKTGLIITGDASGGIRAIKATESELGKLNQGFDRGGRQSKQFGADAARAGRQLSAIDQGASDASRGLAVLRTNVAGVAAAMATAFGAGSIINQAKIIADTDSLAKSIGMATGSLQAWDYAAKQAGLAGGQMGDILKDITERIGEFTAEGTGEAVALFENLNLNIGEMKRLAPDQQLLRIADAISTLETRGEQISYLERLGSDATLLLPLLDNNAAKLREFTNEAQMLGVAMSQMDIDSAIEANRAMVQLTGTMEGFTNQIVADVGPALASTVGELTNFIQEAGGADAILETAADAATMFAVVMGGRLVGALTKSTQGMISDAAAAVAQAKAHATATTAARAKAAETLRVAQADQAAASRALANGHAIAAATGNTTLRTKAITQMAAANQRAIAAEAAHTAAVNANSAAMARGTVAAQGMAAATRTGASALALIGGPAGAALIAGAGLYYFREELGLTDDKMQGTIGTIESLGDSFISEFGSMGAELVGGFRGMRGELIDLDASFIDLKASAVESFAGIVGSSADVINLGLIPIQHALNALDQGFANWINRAAGAFESAGAMPFGMTNLFGEQVTRLRSMADDLADGMIEPIGISTAALETNAQSWRSQADAMRATADELRGNVTPATDDLVVTFQTLDQWLDEIERGAGAAGNSLRDNAPDEKTIAAWEKYNDQLRDNLAASRDPSAVGAANRELDKLGVDDPIRRAITVGLALQEDQVERQKELQKEAADAARQAASEAERAYQQQARAAEQSAKQQADALRSIQHEMDPLTAEHDKYVERINVLDQALSDGTLAPEAYGDAFRWAAEQYTRAATGAEEYEKQTESLISTYDRHNQRALQLRDELEQINQRYRAGVIDGDQYARMVGGIREEMQQLALEADPISKELARSWEEAANRINETFGDAFTGAYDSFEDFGDSLMDGVKRLIGEITYQATLEPIVIGVTTQARGALGIPGAGGQQSGGLDLSSMSSLKSGWETVSGWWGGGSTASTAGGVYANAATNGYAGGWAGNATSSGATIGGGASAYGAPSWAGGGTASGLAGGLYTAGAGFAGGWAGNQVFGGGGDSDTGAAIGTAAGAAIGSVIPVIGTYFGAAIGSFLGSGIGSMFGNETEFKGRFGTTGTADPSQYASSGKDGVFEHQDDGTNFYGQSALGYTGFLDSGTERLQRAGIGEDKGWAEELTAASVEMDNLVASIASSPEELEAMRAAVQGLETSSSNAGQIIEFALNERPRAALEALGGDFGAFVRILDGGIEQVVAQAQVAQQAHTLLTDSAERLGLQFNIAGGYAYEAATEVAQLAGGVENLSSLQQSYYQNYFSDAERAAHLTEDLTQALNGMGLQMPETREGFRALIESQKLATQAGRENYTQLLQLESAFAQLTPAIEETGSAAIDASGALREREQLERQLLQLQGDTAELRRRDLLDIDESNRALQQRIWSIQDERAAQEEAERAQQERIRAIEQESQAWARARDQLAGFSNSIDGWLAQLDGTEKGMGTPRERLEASDADFWAQYEKALQGDRNAQQGITQSADRYIANLQEMYASSDPAVDGIAEIRDAMERLPELLTPEQFLADEFKGELSEQTTSLVSALDLNGDGTISAIERSITAEWDATQQLNGVLSREMERLGTTVLTESQIRSALKPHATDAEINRLINNVDKNGDGIISRQELTNARLSDLAGGIASAVAGQFGSIDISANDLIDYDEFRRAFAGMATDDELRRIFNKLDVDGNGQISRLEAINANTSTIDQANGDGLKVSFGRNHNPSGLIDMAYNWGTKWGQMGAPAFRGAGGGDLDYEPPGETSGGSGSGGSSSGGGSAGGSSSGGSGTSGIPAGAQSWIDQFSANEPNSVQFLSVDYLLKHWRNHDTEIRKTGQALYELEALGARMPSGDTTLRNLTPSWKFFANGGYTGPGGKYDPAGIVHAGEVVWSQADIARAGGVGAVESMRIGGISAPPLPKIQMQLPMPEMPPLPQFPALGNNDVLQVLNDVRKELQETRKENKRLLELIGENTGDTVAAVEQAAARSEQQRDDQLDELETLSRYSKTEIRTT</sequence>
<dbReference type="InterPro" id="IPR011992">
    <property type="entry name" value="EF-hand-dom_pair"/>
</dbReference>
<feature type="coiled-coil region" evidence="1">
    <location>
        <begin position="1399"/>
        <end position="1469"/>
    </location>
</feature>
<feature type="compositionally biased region" description="Gly residues" evidence="2">
    <location>
        <begin position="1809"/>
        <end position="1835"/>
    </location>
</feature>
<evidence type="ECO:0000256" key="2">
    <source>
        <dbReference type="SAM" id="MobiDB-lite"/>
    </source>
</evidence>
<dbReference type="PANTHER" id="PTHR34491:SF156">
    <property type="entry name" value="KINESIN MOTOR DOMAIN-CONTAINING PROTEIN"/>
    <property type="match status" value="1"/>
</dbReference>
<gene>
    <name evidence="4" type="ORF">FX987_01954</name>
</gene>
<evidence type="ECO:0000313" key="4">
    <source>
        <dbReference type="EMBL" id="QKS24180.1"/>
    </source>
</evidence>